<organism evidence="3 4">
    <name type="scientific">Arthrobacter cheniae</name>
    <dbReference type="NCBI Taxonomy" id="1258888"/>
    <lineage>
        <taxon>Bacteria</taxon>
        <taxon>Bacillati</taxon>
        <taxon>Actinomycetota</taxon>
        <taxon>Actinomycetes</taxon>
        <taxon>Micrococcales</taxon>
        <taxon>Micrococcaceae</taxon>
        <taxon>Arthrobacter</taxon>
    </lineage>
</organism>
<accession>A0A3A5MHV9</accession>
<dbReference type="PROSITE" id="PS51674">
    <property type="entry name" value="4FE4S_WBL"/>
    <property type="match status" value="1"/>
</dbReference>
<protein>
    <recommendedName>
        <fullName evidence="2">4Fe-4S Wbl-type domain-containing protein</fullName>
    </recommendedName>
</protein>
<evidence type="ECO:0000259" key="2">
    <source>
        <dbReference type="PROSITE" id="PS51674"/>
    </source>
</evidence>
<reference evidence="3 4" key="1">
    <citation type="submission" date="2018-09" db="EMBL/GenBank/DDBJ databases">
        <title>Novel species of Arthrobacter.</title>
        <authorList>
            <person name="Liu Q."/>
            <person name="Xin Y.-H."/>
        </authorList>
    </citation>
    <scope>NUCLEOTIDE SEQUENCE [LARGE SCALE GENOMIC DNA]</scope>
    <source>
        <strain evidence="3 4">Hz2</strain>
    </source>
</reference>
<dbReference type="OrthoDB" id="4735151at2"/>
<feature type="domain" description="4Fe-4S Wbl-type" evidence="2">
    <location>
        <begin position="43"/>
        <end position="102"/>
    </location>
</feature>
<dbReference type="RefSeq" id="WP_120148021.1">
    <property type="nucleotide sequence ID" value="NZ_QZVT01000002.1"/>
</dbReference>
<evidence type="ECO:0000313" key="3">
    <source>
        <dbReference type="EMBL" id="RJT82206.1"/>
    </source>
</evidence>
<proteinExistence type="predicted"/>
<dbReference type="InterPro" id="IPR034768">
    <property type="entry name" value="4FE4S_WBL"/>
</dbReference>
<sequence>MTTKPTPDPISLRRLGPSHLSPARTPIYAALLRAIDDNPDRVPCINPPSPGLDWLDPRQRIQDAAARLCRRCPALEQCAAFYEPYPAAPGVVYGTTERQRTKGITTTKAER</sequence>
<dbReference type="Pfam" id="PF02467">
    <property type="entry name" value="Whib"/>
    <property type="match status" value="1"/>
</dbReference>
<name>A0A3A5MHV9_9MICC</name>
<gene>
    <name evidence="3" type="ORF">D6T63_05655</name>
</gene>
<comment type="caution">
    <text evidence="3">The sequence shown here is derived from an EMBL/GenBank/DDBJ whole genome shotgun (WGS) entry which is preliminary data.</text>
</comment>
<dbReference type="EMBL" id="QZVT01000002">
    <property type="protein sequence ID" value="RJT82206.1"/>
    <property type="molecule type" value="Genomic_DNA"/>
</dbReference>
<evidence type="ECO:0000256" key="1">
    <source>
        <dbReference type="SAM" id="MobiDB-lite"/>
    </source>
</evidence>
<keyword evidence="4" id="KW-1185">Reference proteome</keyword>
<evidence type="ECO:0000313" key="4">
    <source>
        <dbReference type="Proteomes" id="UP000272560"/>
    </source>
</evidence>
<dbReference type="Proteomes" id="UP000272560">
    <property type="component" value="Unassembled WGS sequence"/>
</dbReference>
<dbReference type="AlphaFoldDB" id="A0A3A5MHV9"/>
<feature type="region of interest" description="Disordered" evidence="1">
    <location>
        <begin position="1"/>
        <end position="20"/>
    </location>
</feature>